<accession>A0A0H2X0Z6</accession>
<dbReference type="KEGG" id="sac:SACOL0052"/>
<dbReference type="SUPFAM" id="SSF53756">
    <property type="entry name" value="UDP-Glycosyltransferase/glycogen phosphorylase"/>
    <property type="match status" value="1"/>
</dbReference>
<sequence>MIYSVGNRLGNKLTGIEKAMINRHNLFKNHSITSKLIFASWSPRLHFNASLFQIEDDDILSLYDVLQDSINIKSIHKDWITHWTKECNYTLKFIENTNDIKIYEKSNYRMYVHFNDSNYQHLDYINHFDVNQRKIRRDLYDSRGFLSCSRTLTTNQKVVCEHYYTPEGTIKFQKFFNPELENSQSQLIIYNTDSQLKYFNNDQELLAFAIEKLYKNGDIFLSDKNINTAPIFNNTSETIPVLAVLHSTHVKNIDMVYESDIKNTYKHVFNNLNRYSGIIVSTKQQQLDISARINNEIPVHTIPVGYIDEHFTNLKRNNHSINNNKIISVARYSPEKQLNHQIELVSKLIKEFPNIQLHLYGFGKEEEKYKQLITEYNLENNVFLRGFRRNLSAEIQDAYMSLITSNMEGFNLGLLETITEGIPPVGYNSKYGPSELILNNENGYLINKNDKDELYNRVRNLLLDKTLRDTFSQECIKHSKAFSSKIVMKLWEDRFSTINSSYE</sequence>
<dbReference type="Pfam" id="PF00534">
    <property type="entry name" value="Glycos_transf_1"/>
    <property type="match status" value="1"/>
</dbReference>
<dbReference type="HOGENOM" id="CLU_009583_21_0_9"/>
<dbReference type="GeneID" id="93779565"/>
<protein>
    <submittedName>
        <fullName evidence="4">Glycosyl transferase, group 1 family protein</fullName>
    </submittedName>
</protein>
<evidence type="ECO:0000259" key="3">
    <source>
        <dbReference type="Pfam" id="PF00534"/>
    </source>
</evidence>
<evidence type="ECO:0000256" key="1">
    <source>
        <dbReference type="ARBA" id="ARBA00022676"/>
    </source>
</evidence>
<keyword evidence="1" id="KW-0328">Glycosyltransferase</keyword>
<dbReference type="PANTHER" id="PTHR12526">
    <property type="entry name" value="GLYCOSYLTRANSFERASE"/>
    <property type="match status" value="1"/>
</dbReference>
<feature type="domain" description="Glycosyl transferase family 1" evidence="3">
    <location>
        <begin position="316"/>
        <end position="474"/>
    </location>
</feature>
<dbReference type="EMBL" id="CP000046">
    <property type="protein sequence ID" value="AAW38701.1"/>
    <property type="molecule type" value="Genomic_DNA"/>
</dbReference>
<dbReference type="PANTHER" id="PTHR12526:SF629">
    <property type="entry name" value="TEICHURONIC ACID BIOSYNTHESIS GLYCOSYLTRANSFERASE TUAH-RELATED"/>
    <property type="match status" value="1"/>
</dbReference>
<dbReference type="CDD" id="cd04949">
    <property type="entry name" value="GT4_GtfA-like"/>
    <property type="match status" value="1"/>
</dbReference>
<dbReference type="GO" id="GO:0016757">
    <property type="term" value="F:glycosyltransferase activity"/>
    <property type="evidence" value="ECO:0007669"/>
    <property type="project" value="UniProtKB-KW"/>
</dbReference>
<evidence type="ECO:0000313" key="4">
    <source>
        <dbReference type="EMBL" id="AAW38701.1"/>
    </source>
</evidence>
<gene>
    <name evidence="4" type="ordered locus">SACOL0052</name>
</gene>
<name>A0A0H2X0Z6_STAAC</name>
<reference evidence="4 5" key="1">
    <citation type="journal article" date="2005" name="J. Bacteriol.">
        <title>Insights on evolution of virulence and resistance from the complete genome analysis of an early methicillin-resistant Staphylococcus aureus strain and a biofilm-producing methicillin-resistant Staphylococcus epidermidis strain.</title>
        <authorList>
            <person name="Gill S.R."/>
            <person name="Fouts D.E."/>
            <person name="Archer G.L."/>
            <person name="Mongodin E.F."/>
            <person name="Deboy R.T."/>
            <person name="Ravel J."/>
            <person name="Paulsen I.T."/>
            <person name="Kolonay J.F."/>
            <person name="Brinkac L."/>
            <person name="Beanan M."/>
            <person name="Dodson R.J."/>
            <person name="Daugherty S.C."/>
            <person name="Madupu R."/>
            <person name="Angiuoli S.V."/>
            <person name="Durkin A.S."/>
            <person name="Haft D.H."/>
            <person name="Vamathevan J."/>
            <person name="Khouri H."/>
            <person name="Utterback T."/>
            <person name="Lee C."/>
            <person name="Dimitrov G."/>
            <person name="Jiang L."/>
            <person name="Qin H."/>
            <person name="Weidman J."/>
            <person name="Tran K."/>
            <person name="Kang K."/>
            <person name="Hance I.R."/>
            <person name="Nelson K.E."/>
            <person name="Fraser C.M."/>
        </authorList>
    </citation>
    <scope>NUCLEOTIDE SEQUENCE [LARGE SCALE GENOMIC DNA]</scope>
    <source>
        <strain evidence="4 5">COL</strain>
    </source>
</reference>
<dbReference type="InterPro" id="IPR001296">
    <property type="entry name" value="Glyco_trans_1"/>
</dbReference>
<dbReference type="RefSeq" id="WP_000640645.1">
    <property type="nucleotide sequence ID" value="NC_002951.2"/>
</dbReference>
<proteinExistence type="predicted"/>
<dbReference type="Proteomes" id="UP000000530">
    <property type="component" value="Chromosome"/>
</dbReference>
<keyword evidence="2 4" id="KW-0808">Transferase</keyword>
<dbReference type="AlphaFoldDB" id="A0A0H2X0Z6"/>
<evidence type="ECO:0000256" key="2">
    <source>
        <dbReference type="ARBA" id="ARBA00022679"/>
    </source>
</evidence>
<organism evidence="4 5">
    <name type="scientific">Staphylococcus aureus (strain COL)</name>
    <dbReference type="NCBI Taxonomy" id="93062"/>
    <lineage>
        <taxon>Bacteria</taxon>
        <taxon>Bacillati</taxon>
        <taxon>Bacillota</taxon>
        <taxon>Bacilli</taxon>
        <taxon>Bacillales</taxon>
        <taxon>Staphylococcaceae</taxon>
        <taxon>Staphylococcus</taxon>
    </lineage>
</organism>
<evidence type="ECO:0000313" key="5">
    <source>
        <dbReference type="Proteomes" id="UP000000530"/>
    </source>
</evidence>
<dbReference type="Gene3D" id="3.40.50.2000">
    <property type="entry name" value="Glycogen Phosphorylase B"/>
    <property type="match status" value="2"/>
</dbReference>